<dbReference type="InterPro" id="IPR000719">
    <property type="entry name" value="Prot_kinase_dom"/>
</dbReference>
<keyword evidence="8 10" id="KW-0067">ATP-binding</keyword>
<protein>
    <submittedName>
        <fullName evidence="13">Serine/threonine protein kinase</fullName>
    </submittedName>
</protein>
<dbReference type="Proteomes" id="UP000214646">
    <property type="component" value="Unassembled WGS sequence"/>
</dbReference>
<dbReference type="EMBL" id="NIDE01000017">
    <property type="protein sequence ID" value="OWK35664.1"/>
    <property type="molecule type" value="Genomic_DNA"/>
</dbReference>
<keyword evidence="14" id="KW-1185">Reference proteome</keyword>
<feature type="domain" description="Protein kinase" evidence="12">
    <location>
        <begin position="82"/>
        <end position="363"/>
    </location>
</feature>
<comment type="subcellular location">
    <subcellularLocation>
        <location evidence="1">Cytoplasm</location>
        <location evidence="1">Cytoskeleton</location>
        <location evidence="1">Microtubule organizing center</location>
        <location evidence="1">Centrosome</location>
    </subcellularLocation>
    <subcellularLocation>
        <location evidence="2">Cytoplasm</location>
        <location evidence="2">Cytoskeleton</location>
        <location evidence="2">Spindle pole</location>
    </subcellularLocation>
</comment>
<comment type="similarity">
    <text evidence="3">Belongs to the protein kinase superfamily. NEK Ser/Thr protein kinase family. NIMA subfamily.</text>
</comment>
<dbReference type="SMART" id="SM00220">
    <property type="entry name" value="S_TKc"/>
    <property type="match status" value="1"/>
</dbReference>
<dbReference type="CDD" id="cd14014">
    <property type="entry name" value="STKc_PknB_like"/>
    <property type="match status" value="1"/>
</dbReference>
<dbReference type="GO" id="GO:0005813">
    <property type="term" value="C:centrosome"/>
    <property type="evidence" value="ECO:0007669"/>
    <property type="project" value="UniProtKB-SubCell"/>
</dbReference>
<dbReference type="PANTHER" id="PTHR43289:SF34">
    <property type="entry name" value="SERINE_THREONINE-PROTEIN KINASE YBDM-RELATED"/>
    <property type="match status" value="1"/>
</dbReference>
<proteinExistence type="inferred from homology"/>
<dbReference type="Gene3D" id="3.30.200.20">
    <property type="entry name" value="Phosphorylase Kinase, domain 1"/>
    <property type="match status" value="1"/>
</dbReference>
<evidence type="ECO:0000256" key="2">
    <source>
        <dbReference type="ARBA" id="ARBA00004647"/>
    </source>
</evidence>
<gene>
    <name evidence="13" type="ORF">FRUB_08227</name>
</gene>
<keyword evidence="7 13" id="KW-0418">Kinase</keyword>
<dbReference type="Gene3D" id="1.10.510.10">
    <property type="entry name" value="Transferase(Phosphotransferase) domain 1"/>
    <property type="match status" value="1"/>
</dbReference>
<evidence type="ECO:0000256" key="8">
    <source>
        <dbReference type="ARBA" id="ARBA00022840"/>
    </source>
</evidence>
<keyword evidence="9" id="KW-0206">Cytoskeleton</keyword>
<feature type="compositionally biased region" description="Low complexity" evidence="11">
    <location>
        <begin position="244"/>
        <end position="258"/>
    </location>
</feature>
<dbReference type="RefSeq" id="WP_088258828.1">
    <property type="nucleotide sequence ID" value="NZ_NIDE01000017.1"/>
</dbReference>
<dbReference type="InterPro" id="IPR011009">
    <property type="entry name" value="Kinase-like_dom_sf"/>
</dbReference>
<evidence type="ECO:0000256" key="6">
    <source>
        <dbReference type="ARBA" id="ARBA00022741"/>
    </source>
</evidence>
<dbReference type="PANTHER" id="PTHR43289">
    <property type="entry name" value="MITOGEN-ACTIVATED PROTEIN KINASE KINASE KINASE 20-RELATED"/>
    <property type="match status" value="1"/>
</dbReference>
<evidence type="ECO:0000259" key="12">
    <source>
        <dbReference type="PROSITE" id="PS50011"/>
    </source>
</evidence>
<organism evidence="13 14">
    <name type="scientific">Fimbriiglobus ruber</name>
    <dbReference type="NCBI Taxonomy" id="1908690"/>
    <lineage>
        <taxon>Bacteria</taxon>
        <taxon>Pseudomonadati</taxon>
        <taxon>Planctomycetota</taxon>
        <taxon>Planctomycetia</taxon>
        <taxon>Gemmatales</taxon>
        <taxon>Gemmataceae</taxon>
        <taxon>Fimbriiglobus</taxon>
    </lineage>
</organism>
<comment type="caution">
    <text evidence="13">The sequence shown here is derived from an EMBL/GenBank/DDBJ whole genome shotgun (WGS) entry which is preliminary data.</text>
</comment>
<accession>A0A225D7P7</accession>
<keyword evidence="6 10" id="KW-0547">Nucleotide-binding</keyword>
<evidence type="ECO:0000256" key="10">
    <source>
        <dbReference type="PROSITE-ProRule" id="PRU10141"/>
    </source>
</evidence>
<dbReference type="PROSITE" id="PS50011">
    <property type="entry name" value="PROTEIN_KINASE_DOM"/>
    <property type="match status" value="1"/>
</dbReference>
<reference evidence="14" key="1">
    <citation type="submission" date="2017-06" db="EMBL/GenBank/DDBJ databases">
        <title>Genome analysis of Fimbriiglobus ruber SP5, the first member of the order Planctomycetales with confirmed chitinolytic capability.</title>
        <authorList>
            <person name="Ravin N.V."/>
            <person name="Rakitin A.L."/>
            <person name="Ivanova A.A."/>
            <person name="Beletsky A.V."/>
            <person name="Kulichevskaya I.S."/>
            <person name="Mardanov A.V."/>
            <person name="Dedysh S.N."/>
        </authorList>
    </citation>
    <scope>NUCLEOTIDE SEQUENCE [LARGE SCALE GENOMIC DNA]</scope>
    <source>
        <strain evidence="14">SP5</strain>
    </source>
</reference>
<name>A0A225D7P7_9BACT</name>
<feature type="region of interest" description="Disordered" evidence="11">
    <location>
        <begin position="339"/>
        <end position="363"/>
    </location>
</feature>
<evidence type="ECO:0000256" key="7">
    <source>
        <dbReference type="ARBA" id="ARBA00022777"/>
    </source>
</evidence>
<dbReference type="OrthoDB" id="6111975at2"/>
<dbReference type="GO" id="GO:0005524">
    <property type="term" value="F:ATP binding"/>
    <property type="evidence" value="ECO:0007669"/>
    <property type="project" value="UniProtKB-UniRule"/>
</dbReference>
<dbReference type="SUPFAM" id="SSF56112">
    <property type="entry name" value="Protein kinase-like (PK-like)"/>
    <property type="match status" value="1"/>
</dbReference>
<keyword evidence="4 13" id="KW-0723">Serine/threonine-protein kinase</keyword>
<feature type="region of interest" description="Disordered" evidence="11">
    <location>
        <begin position="204"/>
        <end position="271"/>
    </location>
</feature>
<dbReference type="GO" id="GO:0000922">
    <property type="term" value="C:spindle pole"/>
    <property type="evidence" value="ECO:0007669"/>
    <property type="project" value="UniProtKB-SubCell"/>
</dbReference>
<evidence type="ECO:0000256" key="9">
    <source>
        <dbReference type="ARBA" id="ARBA00023212"/>
    </source>
</evidence>
<dbReference type="InterPro" id="IPR017441">
    <property type="entry name" value="Protein_kinase_ATP_BS"/>
</dbReference>
<dbReference type="InterPro" id="IPR008271">
    <property type="entry name" value="Ser/Thr_kinase_AS"/>
</dbReference>
<evidence type="ECO:0000313" key="14">
    <source>
        <dbReference type="Proteomes" id="UP000214646"/>
    </source>
</evidence>
<evidence type="ECO:0000256" key="11">
    <source>
        <dbReference type="SAM" id="MobiDB-lite"/>
    </source>
</evidence>
<dbReference type="GO" id="GO:0004674">
    <property type="term" value="F:protein serine/threonine kinase activity"/>
    <property type="evidence" value="ECO:0007669"/>
    <property type="project" value="UniProtKB-KW"/>
</dbReference>
<sequence>MIKSSEAYDVLLNQLADEFAVRQRAGERPRLEEYCDRHPDLADDIRSLFPAMVDLERAKADAGPELAAEVANAPPITDLGDFRLLREVGRGGMGVVYEAEQISLGRRVAIKLLPATVFRDPTKRRRFEREARAAAKLHHTNIVPVHGFGEHDGTPYYVMQFIPGLGLDAVIEELNRSPATGRTPETTRQPTGEQAALSAVLADSLVGGDGPGPAGRPDPAAGAPPAAADGTTPDPAPASRPDRGSSASVSSSGVHLPGQPGPGVGGSDGKRTTYWESVARIGVQVAGALAYAHKQGVLHRDVKPGNLLLDLNGTVWVTDFGLAKADDSDNLTHTGDLLGTSGTCRRRRSRGSPTPGATSMLSG</sequence>
<feature type="compositionally biased region" description="Low complexity" evidence="11">
    <location>
        <begin position="215"/>
        <end position="233"/>
    </location>
</feature>
<dbReference type="AlphaFoldDB" id="A0A225D7P7"/>
<dbReference type="Pfam" id="PF07714">
    <property type="entry name" value="PK_Tyr_Ser-Thr"/>
    <property type="match status" value="1"/>
</dbReference>
<evidence type="ECO:0000313" key="13">
    <source>
        <dbReference type="EMBL" id="OWK35664.1"/>
    </source>
</evidence>
<keyword evidence="5" id="KW-0808">Transferase</keyword>
<feature type="binding site" evidence="10">
    <location>
        <position position="111"/>
    </location>
    <ligand>
        <name>ATP</name>
        <dbReference type="ChEBI" id="CHEBI:30616"/>
    </ligand>
</feature>
<dbReference type="InterPro" id="IPR001245">
    <property type="entry name" value="Ser-Thr/Tyr_kinase_cat_dom"/>
</dbReference>
<dbReference type="PROSITE" id="PS00107">
    <property type="entry name" value="PROTEIN_KINASE_ATP"/>
    <property type="match status" value="1"/>
</dbReference>
<evidence type="ECO:0000256" key="4">
    <source>
        <dbReference type="ARBA" id="ARBA00022527"/>
    </source>
</evidence>
<evidence type="ECO:0000256" key="1">
    <source>
        <dbReference type="ARBA" id="ARBA00004300"/>
    </source>
</evidence>
<dbReference type="PROSITE" id="PS00108">
    <property type="entry name" value="PROTEIN_KINASE_ST"/>
    <property type="match status" value="1"/>
</dbReference>
<keyword evidence="9" id="KW-0963">Cytoplasm</keyword>
<evidence type="ECO:0000256" key="3">
    <source>
        <dbReference type="ARBA" id="ARBA00010886"/>
    </source>
</evidence>
<evidence type="ECO:0000256" key="5">
    <source>
        <dbReference type="ARBA" id="ARBA00022679"/>
    </source>
</evidence>